<evidence type="ECO:0008006" key="3">
    <source>
        <dbReference type="Google" id="ProtNLM"/>
    </source>
</evidence>
<dbReference type="RefSeq" id="WP_306091196.1">
    <property type="nucleotide sequence ID" value="NZ_CP120992.1"/>
</dbReference>
<dbReference type="Proteomes" id="UP001229952">
    <property type="component" value="Chromosome"/>
</dbReference>
<organism evidence="1 2">
    <name type="scientific">Streptomyces laculatispora</name>
    <dbReference type="NCBI Taxonomy" id="887464"/>
    <lineage>
        <taxon>Bacteria</taxon>
        <taxon>Bacillati</taxon>
        <taxon>Actinomycetota</taxon>
        <taxon>Actinomycetes</taxon>
        <taxon>Kitasatosporales</taxon>
        <taxon>Streptomycetaceae</taxon>
        <taxon>Streptomyces</taxon>
    </lineage>
</organism>
<protein>
    <recommendedName>
        <fullName evidence="3">Aminoglycoside phosphotransferase family protein</fullName>
    </recommendedName>
</protein>
<proteinExistence type="predicted"/>
<name>A0ABY9IA31_9ACTN</name>
<sequence>MPAPLDVVLPASAEIEALLTASFGTRTTIERIEPLHHPWVLRAHLAEATGLPDTVIVKCLRPEGYGLRSAEELTRCEHAALASVADDLRLDLAPGLHAASPDSRVPVLEDPYPRT</sequence>
<gene>
    <name evidence="1" type="ORF">P8A22_29790</name>
</gene>
<reference evidence="1 2" key="1">
    <citation type="submission" date="2023-03" db="EMBL/GenBank/DDBJ databases">
        <title>Isolation and description of six Streptomyces strains from soil environments, able to metabolize different microbial glucans.</title>
        <authorList>
            <person name="Widen T."/>
            <person name="Larsbrink J."/>
        </authorList>
    </citation>
    <scope>NUCLEOTIDE SEQUENCE [LARGE SCALE GENOMIC DNA]</scope>
    <source>
        <strain evidence="1 2">Mut2</strain>
    </source>
</reference>
<dbReference type="EMBL" id="CP120992">
    <property type="protein sequence ID" value="WLQ43746.1"/>
    <property type="molecule type" value="Genomic_DNA"/>
</dbReference>
<evidence type="ECO:0000313" key="1">
    <source>
        <dbReference type="EMBL" id="WLQ43746.1"/>
    </source>
</evidence>
<accession>A0ABY9IA31</accession>
<evidence type="ECO:0000313" key="2">
    <source>
        <dbReference type="Proteomes" id="UP001229952"/>
    </source>
</evidence>
<keyword evidence="2" id="KW-1185">Reference proteome</keyword>